<dbReference type="EMBL" id="SSTE01019582">
    <property type="protein sequence ID" value="KAA0036592.1"/>
    <property type="molecule type" value="Genomic_DNA"/>
</dbReference>
<keyword evidence="1" id="KW-0175">Coiled coil</keyword>
<name>A0A5D3DH72_CUCMM</name>
<accession>A0A5D3DH72</accession>
<dbReference type="Pfam" id="PF14223">
    <property type="entry name" value="Retrotran_gag_2"/>
    <property type="match status" value="1"/>
</dbReference>
<organism evidence="4 6">
    <name type="scientific">Cucumis melo var. makuwa</name>
    <name type="common">Oriental melon</name>
    <dbReference type="NCBI Taxonomy" id="1194695"/>
    <lineage>
        <taxon>Eukaryota</taxon>
        <taxon>Viridiplantae</taxon>
        <taxon>Streptophyta</taxon>
        <taxon>Embryophyta</taxon>
        <taxon>Tracheophyta</taxon>
        <taxon>Spermatophyta</taxon>
        <taxon>Magnoliopsida</taxon>
        <taxon>eudicotyledons</taxon>
        <taxon>Gunneridae</taxon>
        <taxon>Pentapetalae</taxon>
        <taxon>rosids</taxon>
        <taxon>fabids</taxon>
        <taxon>Cucurbitales</taxon>
        <taxon>Cucurbitaceae</taxon>
        <taxon>Benincaseae</taxon>
        <taxon>Cucumis</taxon>
    </lineage>
</organism>
<dbReference type="GO" id="GO:0003676">
    <property type="term" value="F:nucleic acid binding"/>
    <property type="evidence" value="ECO:0007669"/>
    <property type="project" value="InterPro"/>
</dbReference>
<evidence type="ECO:0000256" key="2">
    <source>
        <dbReference type="SAM" id="MobiDB-lite"/>
    </source>
</evidence>
<evidence type="ECO:0000313" key="4">
    <source>
        <dbReference type="EMBL" id="TYK22629.1"/>
    </source>
</evidence>
<feature type="region of interest" description="Disordered" evidence="2">
    <location>
        <begin position="280"/>
        <end position="305"/>
    </location>
</feature>
<sequence>MLYQCILTKVNLNKITHQGCAQLPDVGIVGRTRAGCKIMEIIREGPSASRPPILDVLKPEFNWTDAEEQASVGNARALNTIFNGVNLNVFKLINSYSTYSTAKEAWRILEVAYEGTSKVKISRLQLTTSKFEALKMYEDESVSEYNERVLEIANESLLLGEKFSDSKIVRKVLRSLPRKFDIKVTAIEEAHDITKLKLDELFGSLLTFEMAISHRENKKGKGVVFKSIYEDETMVNQSDKEANMNKSIDLLIKQFSNVVKKFKNLNTTGSNAQNLINYQRKDGENNTRRFNENSNRRNSDYGRKKEGEERVFRCRECEGVGHYQAECPTFLRRQKKNFHDTLSDEDTNDNEEDNGMNAFIVHVTKTDSDDESESYEENYDNELTFEELKVLWKEDTEARAIQKERIQEFMEENERLMSVISSLKLKLKEVQKDYDQTIKSVEMLNSGIENLDLNLNSGKNSSSKYGLGFDASKRTLEEFWPLMSVGKRHLCECY</sequence>
<dbReference type="Proteomes" id="UP000321393">
    <property type="component" value="Unassembled WGS sequence"/>
</dbReference>
<evidence type="ECO:0000256" key="1">
    <source>
        <dbReference type="SAM" id="Coils"/>
    </source>
</evidence>
<dbReference type="InterPro" id="IPR036875">
    <property type="entry name" value="Znf_CCHC_sf"/>
</dbReference>
<dbReference type="PANTHER" id="PTHR35317:SF35">
    <property type="entry name" value="DUF4219 DOMAIN-CONTAINING PROTEIN"/>
    <property type="match status" value="1"/>
</dbReference>
<dbReference type="EMBL" id="SSTD01004937">
    <property type="protein sequence ID" value="TYK22629.1"/>
    <property type="molecule type" value="Genomic_DNA"/>
</dbReference>
<proteinExistence type="predicted"/>
<gene>
    <name evidence="4" type="ORF">E5676_scaffold195G00600</name>
    <name evidence="3" type="ORF">E6C27_scaffold191G001110</name>
</gene>
<comment type="caution">
    <text evidence="4">The sequence shown here is derived from an EMBL/GenBank/DDBJ whole genome shotgun (WGS) entry which is preliminary data.</text>
</comment>
<evidence type="ECO:0000313" key="5">
    <source>
        <dbReference type="Proteomes" id="UP000321393"/>
    </source>
</evidence>
<reference evidence="5 6" key="1">
    <citation type="submission" date="2019-08" db="EMBL/GenBank/DDBJ databases">
        <title>Draft genome sequences of two oriental melons (Cucumis melo L. var makuwa).</title>
        <authorList>
            <person name="Kwon S.-Y."/>
        </authorList>
    </citation>
    <scope>NUCLEOTIDE SEQUENCE [LARGE SCALE GENOMIC DNA]</scope>
    <source>
        <strain evidence="6">cv. Chang Bougi</strain>
        <strain evidence="5">cv. SW 3</strain>
        <tissue evidence="4">Leaf</tissue>
    </source>
</reference>
<dbReference type="Proteomes" id="UP000321947">
    <property type="component" value="Unassembled WGS sequence"/>
</dbReference>
<dbReference type="OrthoDB" id="1931687at2759"/>
<protein>
    <submittedName>
        <fullName evidence="4">Gag-proteinase polyprotein</fullName>
    </submittedName>
</protein>
<dbReference type="SUPFAM" id="SSF57756">
    <property type="entry name" value="Retrovirus zinc finger-like domains"/>
    <property type="match status" value="1"/>
</dbReference>
<dbReference type="PANTHER" id="PTHR35317">
    <property type="entry name" value="OS04G0629600 PROTEIN"/>
    <property type="match status" value="1"/>
</dbReference>
<evidence type="ECO:0000313" key="6">
    <source>
        <dbReference type="Proteomes" id="UP000321947"/>
    </source>
</evidence>
<evidence type="ECO:0000313" key="3">
    <source>
        <dbReference type="EMBL" id="KAA0036592.1"/>
    </source>
</evidence>
<feature type="coiled-coil region" evidence="1">
    <location>
        <begin position="406"/>
        <end position="433"/>
    </location>
</feature>
<dbReference type="GO" id="GO:0008270">
    <property type="term" value="F:zinc ion binding"/>
    <property type="evidence" value="ECO:0007669"/>
    <property type="project" value="InterPro"/>
</dbReference>
<dbReference type="AlphaFoldDB" id="A0A5D3DH72"/>